<dbReference type="InterPro" id="IPR036410">
    <property type="entry name" value="HSP_DnaJ_Cys-rich_dom_sf"/>
</dbReference>
<feature type="zinc finger region" description="CR-type" evidence="6">
    <location>
        <begin position="1"/>
        <end position="72"/>
    </location>
</feature>
<evidence type="ECO:0000259" key="7">
    <source>
        <dbReference type="PROSITE" id="PS51188"/>
    </source>
</evidence>
<evidence type="ECO:0000256" key="4">
    <source>
        <dbReference type="ARBA" id="ARBA00022833"/>
    </source>
</evidence>
<dbReference type="InterPro" id="IPR001305">
    <property type="entry name" value="HSP_DnaJ_Cys-rich_dom"/>
</dbReference>
<dbReference type="GO" id="GO:0031072">
    <property type="term" value="F:heat shock protein binding"/>
    <property type="evidence" value="ECO:0007669"/>
    <property type="project" value="InterPro"/>
</dbReference>
<dbReference type="GO" id="GO:0042026">
    <property type="term" value="P:protein refolding"/>
    <property type="evidence" value="ECO:0007669"/>
    <property type="project" value="TreeGrafter"/>
</dbReference>
<dbReference type="Gene3D" id="2.60.260.20">
    <property type="entry name" value="Urease metallochaperone UreE, N-terminal domain"/>
    <property type="match status" value="1"/>
</dbReference>
<feature type="non-terminal residue" evidence="8">
    <location>
        <position position="104"/>
    </location>
</feature>
<reference evidence="8" key="1">
    <citation type="journal article" date="2011" name="Genome Res.">
        <title>Deep small RNA sequencing from the nematode Ascaris reveals conservation, functional diversification, and novel developmental profiles.</title>
        <authorList>
            <person name="Wang J."/>
            <person name="Czech B."/>
            <person name="Crunk A."/>
            <person name="Wallace A."/>
            <person name="Mitreva M."/>
            <person name="Hannon G.J."/>
            <person name="Davis R.E."/>
        </authorList>
    </citation>
    <scope>NUCLEOTIDE SEQUENCE</scope>
</reference>
<keyword evidence="1 6" id="KW-0479">Metal-binding</keyword>
<dbReference type="CDD" id="cd10719">
    <property type="entry name" value="DnaJ_zf"/>
    <property type="match status" value="1"/>
</dbReference>
<sequence>MDCKTCNGKGARDASDIVECSSCHGTGRVISQQQTILGIMQTETVCPTCHGRGKEIKNPCSECHGSGRETYPTKVKFNIPAGVDDNQLLKVPGKGIGGHLGGSD</sequence>
<accession>F1LHR3</accession>
<evidence type="ECO:0000256" key="3">
    <source>
        <dbReference type="ARBA" id="ARBA00022771"/>
    </source>
</evidence>
<dbReference type="FunFam" id="2.10.230.10:FF:000002">
    <property type="entry name" value="Molecular chaperone DnaJ"/>
    <property type="match status" value="1"/>
</dbReference>
<evidence type="ECO:0000313" key="8">
    <source>
        <dbReference type="EMBL" id="ADY49667.1"/>
    </source>
</evidence>
<evidence type="ECO:0000256" key="5">
    <source>
        <dbReference type="ARBA" id="ARBA00023186"/>
    </source>
</evidence>
<dbReference type="PANTHER" id="PTHR43096">
    <property type="entry name" value="DNAJ HOMOLOG 1, MITOCHONDRIAL-RELATED"/>
    <property type="match status" value="1"/>
</dbReference>
<dbReference type="PANTHER" id="PTHR43096:SF48">
    <property type="entry name" value="CHAPERONE PROTEIN DNAJ"/>
    <property type="match status" value="1"/>
</dbReference>
<feature type="domain" description="CR-type" evidence="7">
    <location>
        <begin position="1"/>
        <end position="72"/>
    </location>
</feature>
<evidence type="ECO:0000256" key="6">
    <source>
        <dbReference type="PROSITE-ProRule" id="PRU00546"/>
    </source>
</evidence>
<protein>
    <submittedName>
        <fullName evidence="8">Chaperone protein dnaJ</fullName>
    </submittedName>
</protein>
<keyword evidence="4 6" id="KW-0862">Zinc</keyword>
<dbReference type="AlphaFoldDB" id="F1LHR3"/>
<proteinExistence type="evidence at transcript level"/>
<evidence type="ECO:0000256" key="2">
    <source>
        <dbReference type="ARBA" id="ARBA00022737"/>
    </source>
</evidence>
<dbReference type="Gene3D" id="2.10.230.10">
    <property type="entry name" value="Heat shock protein DnaJ, cysteine-rich domain"/>
    <property type="match status" value="1"/>
</dbReference>
<keyword evidence="3 6" id="KW-0863">Zinc-finger</keyword>
<name>F1LHR3_ASCSU</name>
<dbReference type="GO" id="GO:0008270">
    <property type="term" value="F:zinc ion binding"/>
    <property type="evidence" value="ECO:0007669"/>
    <property type="project" value="UniProtKB-KW"/>
</dbReference>
<dbReference type="EMBL" id="JI226044">
    <property type="protein sequence ID" value="ADY49667.1"/>
    <property type="molecule type" value="mRNA"/>
</dbReference>
<dbReference type="Pfam" id="PF00684">
    <property type="entry name" value="DnaJ_CXXCXGXG"/>
    <property type="match status" value="1"/>
</dbReference>
<evidence type="ECO:0000256" key="1">
    <source>
        <dbReference type="ARBA" id="ARBA00022723"/>
    </source>
</evidence>
<keyword evidence="5" id="KW-0143">Chaperone</keyword>
<keyword evidence="2" id="KW-0677">Repeat</keyword>
<dbReference type="PROSITE" id="PS51188">
    <property type="entry name" value="ZF_CR"/>
    <property type="match status" value="1"/>
</dbReference>
<organism evidence="8">
    <name type="scientific">Ascaris suum</name>
    <name type="common">Pig roundworm</name>
    <name type="synonym">Ascaris lumbricoides</name>
    <dbReference type="NCBI Taxonomy" id="6253"/>
    <lineage>
        <taxon>Eukaryota</taxon>
        <taxon>Metazoa</taxon>
        <taxon>Ecdysozoa</taxon>
        <taxon>Nematoda</taxon>
        <taxon>Chromadorea</taxon>
        <taxon>Rhabditida</taxon>
        <taxon>Spirurina</taxon>
        <taxon>Ascaridomorpha</taxon>
        <taxon>Ascaridoidea</taxon>
        <taxon>Ascarididae</taxon>
        <taxon>Ascaris</taxon>
    </lineage>
</organism>
<dbReference type="GO" id="GO:0051082">
    <property type="term" value="F:unfolded protein binding"/>
    <property type="evidence" value="ECO:0007669"/>
    <property type="project" value="InterPro"/>
</dbReference>
<dbReference type="GO" id="GO:0005737">
    <property type="term" value="C:cytoplasm"/>
    <property type="evidence" value="ECO:0007669"/>
    <property type="project" value="TreeGrafter"/>
</dbReference>
<dbReference type="SUPFAM" id="SSF57938">
    <property type="entry name" value="DnaJ/Hsp40 cysteine-rich domain"/>
    <property type="match status" value="1"/>
</dbReference>